<accession>A0ABM9HDA2</accession>
<comment type="function">
    <text evidence="11 15">F(1)F(0) ATP synthase produces ATP from ADP in the presence of a proton or sodium gradient. F-type ATPases consist of two structural domains, F(1) containing the extramembraneous catalytic core and F(0) containing the membrane proton channel, linked together by a central stalk and a peripheral stalk. During catalysis, ATP synthesis in the catalytic domain of F(1) is coupled via a rotary mechanism of the central stalk subunits to proton translocation.</text>
</comment>
<evidence type="ECO:0000256" key="2">
    <source>
        <dbReference type="ARBA" id="ARBA00022448"/>
    </source>
</evidence>
<evidence type="ECO:0000256" key="16">
    <source>
        <dbReference type="RuleBase" id="RU003848"/>
    </source>
</evidence>
<reference evidence="18 19" key="1">
    <citation type="submission" date="2022-09" db="EMBL/GenBank/DDBJ databases">
        <authorList>
            <person name="Kop L."/>
        </authorList>
    </citation>
    <scope>NUCLEOTIDE SEQUENCE [LARGE SCALE GENOMIC DNA]</scope>
    <source>
        <strain evidence="18 19">347</strain>
    </source>
</reference>
<comment type="similarity">
    <text evidence="1 15 16">Belongs to the ATPase B chain family.</text>
</comment>
<evidence type="ECO:0000256" key="1">
    <source>
        <dbReference type="ARBA" id="ARBA00005513"/>
    </source>
</evidence>
<feature type="coiled-coil region" evidence="17">
    <location>
        <begin position="37"/>
        <end position="118"/>
    </location>
</feature>
<evidence type="ECO:0000256" key="7">
    <source>
        <dbReference type="ARBA" id="ARBA00022989"/>
    </source>
</evidence>
<evidence type="ECO:0000256" key="15">
    <source>
        <dbReference type="HAMAP-Rule" id="MF_01398"/>
    </source>
</evidence>
<evidence type="ECO:0000256" key="14">
    <source>
        <dbReference type="ARBA" id="ARBA00037847"/>
    </source>
</evidence>
<keyword evidence="2 15" id="KW-0813">Transport</keyword>
<comment type="subunit">
    <text evidence="13">F-type ATPases have 2 components, F(1) - the catalytic core - and F(0) - the membrane proton channel. F(1) has five subunits: alpha(3), beta(3), gamma(1), delta(1), epsilon(1). F(0) has four main subunits: a(1), b(2) and c(10-14). The alpha and beta chains form an alternating ring which encloses part of the gamma chain. F(1) is attached to F(0) by a central stalk formed by the gamma and epsilon chains, while a peripheral stalk is formed by the delta and b chains.</text>
</comment>
<keyword evidence="8 15" id="KW-0406">Ion transport</keyword>
<evidence type="ECO:0000256" key="5">
    <source>
        <dbReference type="ARBA" id="ARBA00022692"/>
    </source>
</evidence>
<gene>
    <name evidence="15" type="primary">atpF</name>
    <name evidence="18" type="ORF">NSPWAT_1205</name>
</gene>
<dbReference type="EMBL" id="OX336137">
    <property type="protein sequence ID" value="CAI2718064.1"/>
    <property type="molecule type" value="Genomic_DNA"/>
</dbReference>
<comment type="subcellular location">
    <subcellularLocation>
        <location evidence="15">Cell membrane</location>
        <topology evidence="15">Single-pass membrane protein</topology>
    </subcellularLocation>
    <subcellularLocation>
        <location evidence="14">Endomembrane system</location>
        <topology evidence="14">Single-pass membrane protein</topology>
    </subcellularLocation>
</comment>
<evidence type="ECO:0000256" key="10">
    <source>
        <dbReference type="ARBA" id="ARBA00023310"/>
    </source>
</evidence>
<evidence type="ECO:0000256" key="12">
    <source>
        <dbReference type="ARBA" id="ARBA00025614"/>
    </source>
</evidence>
<dbReference type="Gene3D" id="6.10.250.1580">
    <property type="match status" value="1"/>
</dbReference>
<name>A0ABM9HDA2_9BACT</name>
<proteinExistence type="inferred from homology"/>
<dbReference type="Pfam" id="PF00430">
    <property type="entry name" value="ATP-synt_B"/>
    <property type="match status" value="1"/>
</dbReference>
<evidence type="ECO:0000256" key="17">
    <source>
        <dbReference type="SAM" id="Coils"/>
    </source>
</evidence>
<evidence type="ECO:0000313" key="19">
    <source>
        <dbReference type="Proteomes" id="UP001157733"/>
    </source>
</evidence>
<dbReference type="CDD" id="cd06503">
    <property type="entry name" value="ATP-synt_Fo_b"/>
    <property type="match status" value="1"/>
</dbReference>
<dbReference type="HAMAP" id="MF_01398">
    <property type="entry name" value="ATP_synth_b_bprime"/>
    <property type="match status" value="1"/>
</dbReference>
<dbReference type="PANTHER" id="PTHR33445">
    <property type="entry name" value="ATP SYNTHASE SUBUNIT B', CHLOROPLASTIC"/>
    <property type="match status" value="1"/>
</dbReference>
<evidence type="ECO:0000256" key="11">
    <source>
        <dbReference type="ARBA" id="ARBA00025198"/>
    </source>
</evidence>
<evidence type="ECO:0000256" key="3">
    <source>
        <dbReference type="ARBA" id="ARBA00022475"/>
    </source>
</evidence>
<comment type="function">
    <text evidence="12">Component of the F(0) channel, it forms part of the peripheral stalk, linking F(1) to F(0). The b'-subunit is a diverged and duplicated form of b found in plants and photosynthetic bacteria.</text>
</comment>
<dbReference type="Proteomes" id="UP001157733">
    <property type="component" value="Chromosome"/>
</dbReference>
<organism evidence="18 19">
    <name type="scientific">Nitrospina watsonii</name>
    <dbReference type="NCBI Taxonomy" id="1323948"/>
    <lineage>
        <taxon>Bacteria</taxon>
        <taxon>Pseudomonadati</taxon>
        <taxon>Nitrospinota/Tectimicrobiota group</taxon>
        <taxon>Nitrospinota</taxon>
        <taxon>Nitrospinia</taxon>
        <taxon>Nitrospinales</taxon>
        <taxon>Nitrospinaceae</taxon>
        <taxon>Nitrospina</taxon>
    </lineage>
</organism>
<protein>
    <recommendedName>
        <fullName evidence="15">ATP synthase subunit b</fullName>
    </recommendedName>
    <alternativeName>
        <fullName evidence="15">ATP synthase F(0) sector subunit b</fullName>
    </alternativeName>
    <alternativeName>
        <fullName evidence="15">ATPase subunit I</fullName>
    </alternativeName>
    <alternativeName>
        <fullName evidence="15">F-type ATPase subunit b</fullName>
        <shortName evidence="15">F-ATPase subunit b</shortName>
    </alternativeName>
</protein>
<sequence length="169" mass="19649">MPQLEQVSVFSSLIFWSIISFVLLLWLLKKYAFPPILQMLEERQKKISGDIKSAEAMRAEAEKIKQEFDAQLQTAHDKASTIVQLAQDESRKMQEKTLNETQAKVRQMQKEAEHEIRVARDKLMGEIRQYVSVLTIASTEKILRRTMQDDDKKRLVDESIEEVVKNLGK</sequence>
<evidence type="ECO:0000313" key="18">
    <source>
        <dbReference type="EMBL" id="CAI2718064.1"/>
    </source>
</evidence>
<dbReference type="InterPro" id="IPR050059">
    <property type="entry name" value="ATP_synthase_B_chain"/>
</dbReference>
<keyword evidence="10 15" id="KW-0066">ATP synthesis</keyword>
<evidence type="ECO:0000256" key="4">
    <source>
        <dbReference type="ARBA" id="ARBA00022547"/>
    </source>
</evidence>
<dbReference type="PANTHER" id="PTHR33445:SF1">
    <property type="entry name" value="ATP SYNTHASE SUBUNIT B"/>
    <property type="match status" value="1"/>
</dbReference>
<keyword evidence="17" id="KW-0175">Coiled coil</keyword>
<evidence type="ECO:0000256" key="9">
    <source>
        <dbReference type="ARBA" id="ARBA00023136"/>
    </source>
</evidence>
<dbReference type="InterPro" id="IPR005864">
    <property type="entry name" value="ATP_synth_F0_bsu_bac"/>
</dbReference>
<dbReference type="InterPro" id="IPR002146">
    <property type="entry name" value="ATP_synth_b/b'su_bac/chlpt"/>
</dbReference>
<dbReference type="NCBIfam" id="TIGR01144">
    <property type="entry name" value="ATP_synt_b"/>
    <property type="match status" value="1"/>
</dbReference>
<keyword evidence="6 15" id="KW-0375">Hydrogen ion transport</keyword>
<evidence type="ECO:0000256" key="8">
    <source>
        <dbReference type="ARBA" id="ARBA00023065"/>
    </source>
</evidence>
<evidence type="ECO:0000256" key="13">
    <source>
        <dbReference type="ARBA" id="ARBA00026054"/>
    </source>
</evidence>
<keyword evidence="5 15" id="KW-0812">Transmembrane</keyword>
<evidence type="ECO:0000256" key="6">
    <source>
        <dbReference type="ARBA" id="ARBA00022781"/>
    </source>
</evidence>
<keyword evidence="7 15" id="KW-1133">Transmembrane helix</keyword>
<dbReference type="RefSeq" id="WP_282010972.1">
    <property type="nucleotide sequence ID" value="NZ_OX336137.1"/>
</dbReference>
<keyword evidence="19" id="KW-1185">Reference proteome</keyword>
<comment type="subunit">
    <text evidence="15">F-type ATPases have 2 components, F(1) - the catalytic core - and F(0) - the membrane proton channel. F(1) has five subunits: alpha(3), beta(3), gamma(1), delta(1), epsilon(1). F(0) has three main subunits: a(1), b(2) and c(10-14). The alpha and beta chains form an alternating ring which encloses part of the gamma chain. F(1) is attached to F(0) by a central stalk formed by the gamma and epsilon chains, while a peripheral stalk is formed by the delta and b chains.</text>
</comment>
<keyword evidence="3 15" id="KW-1003">Cell membrane</keyword>
<feature type="transmembrane region" description="Helical" evidence="15">
    <location>
        <begin position="6"/>
        <end position="28"/>
    </location>
</feature>
<keyword evidence="4 15" id="KW-0138">CF(0)</keyword>
<keyword evidence="9 15" id="KW-0472">Membrane</keyword>